<evidence type="ECO:0000313" key="2">
    <source>
        <dbReference type="Proteomes" id="UP000316429"/>
    </source>
</evidence>
<comment type="caution">
    <text evidence="1">The sequence shown here is derived from an EMBL/GenBank/DDBJ whole genome shotgun (WGS) entry which is preliminary data.</text>
</comment>
<evidence type="ECO:0008006" key="3">
    <source>
        <dbReference type="Google" id="ProtNLM"/>
    </source>
</evidence>
<organism evidence="1 2">
    <name type="scientific">Rhizobium glycinendophyticum</name>
    <dbReference type="NCBI Taxonomy" id="2589807"/>
    <lineage>
        <taxon>Bacteria</taxon>
        <taxon>Pseudomonadati</taxon>
        <taxon>Pseudomonadota</taxon>
        <taxon>Alphaproteobacteria</taxon>
        <taxon>Hyphomicrobiales</taxon>
        <taxon>Rhizobiaceae</taxon>
        <taxon>Rhizobium/Agrobacterium group</taxon>
        <taxon>Rhizobium</taxon>
    </lineage>
</organism>
<dbReference type="OrthoDB" id="139086at2"/>
<sequence length="72" mass="8169">MPRRHDNARRAEETGVGKKLNRYDWSDEELERVIADLLEDTVMKSRLIENAKKMQAFAGAKRAAEAILKVAG</sequence>
<name>A0A504TPJ9_9HYPH</name>
<dbReference type="Proteomes" id="UP000316429">
    <property type="component" value="Unassembled WGS sequence"/>
</dbReference>
<evidence type="ECO:0000313" key="1">
    <source>
        <dbReference type="EMBL" id="TPP04658.1"/>
    </source>
</evidence>
<dbReference type="Gene3D" id="3.40.50.2000">
    <property type="entry name" value="Glycogen Phosphorylase B"/>
    <property type="match status" value="1"/>
</dbReference>
<dbReference type="RefSeq" id="WP_140832224.1">
    <property type="nucleotide sequence ID" value="NZ_VFYP01000007.1"/>
</dbReference>
<reference evidence="1 2" key="1">
    <citation type="submission" date="2019-06" db="EMBL/GenBank/DDBJ databases">
        <title>Rhizobium sp. CL12 isolated from roots of soybean.</title>
        <authorList>
            <person name="Wang C."/>
        </authorList>
    </citation>
    <scope>NUCLEOTIDE SEQUENCE [LARGE SCALE GENOMIC DNA]</scope>
    <source>
        <strain evidence="1 2">CL12</strain>
    </source>
</reference>
<keyword evidence="2" id="KW-1185">Reference proteome</keyword>
<gene>
    <name evidence="1" type="ORF">FJQ55_22370</name>
</gene>
<dbReference type="AlphaFoldDB" id="A0A504TPJ9"/>
<proteinExistence type="predicted"/>
<protein>
    <recommendedName>
        <fullName evidence="3">Glycosyl transferase family 28 C-terminal domain-containing protein</fullName>
    </recommendedName>
</protein>
<accession>A0A504TPJ9</accession>
<dbReference type="EMBL" id="VFYP01000007">
    <property type="protein sequence ID" value="TPP04658.1"/>
    <property type="molecule type" value="Genomic_DNA"/>
</dbReference>
<dbReference type="SUPFAM" id="SSF53756">
    <property type="entry name" value="UDP-Glycosyltransferase/glycogen phosphorylase"/>
    <property type="match status" value="1"/>
</dbReference>